<organism evidence="2 3">
    <name type="scientific">Lactobacillus johnsonii</name>
    <dbReference type="NCBI Taxonomy" id="33959"/>
    <lineage>
        <taxon>Bacteria</taxon>
        <taxon>Bacillati</taxon>
        <taxon>Bacillota</taxon>
        <taxon>Bacilli</taxon>
        <taxon>Lactobacillales</taxon>
        <taxon>Lactobacillaceae</taxon>
        <taxon>Lactobacillus</taxon>
    </lineage>
</organism>
<dbReference type="AlphaFoldDB" id="A0A9X5AM45"/>
<evidence type="ECO:0000313" key="2">
    <source>
        <dbReference type="EMBL" id="MTE03593.1"/>
    </source>
</evidence>
<feature type="transmembrane region" description="Helical" evidence="1">
    <location>
        <begin position="140"/>
        <end position="159"/>
    </location>
</feature>
<reference evidence="2 3" key="1">
    <citation type="submission" date="2019-11" db="EMBL/GenBank/DDBJ databases">
        <title>Gastrointestinal microbiota of Peromyscus leucopus.</title>
        <authorList>
            <person name="Milovic A."/>
            <person name="Bassam K."/>
            <person name="Barbour A.G."/>
        </authorList>
    </citation>
    <scope>NUCLEOTIDE SEQUENCE [LARGE SCALE GENOMIC DNA]</scope>
    <source>
        <strain evidence="2 3">LL8</strain>
    </source>
</reference>
<proteinExistence type="predicted"/>
<dbReference type="EMBL" id="WKKC01000021">
    <property type="protein sequence ID" value="MTE03593.1"/>
    <property type="molecule type" value="Genomic_DNA"/>
</dbReference>
<dbReference type="Proteomes" id="UP000488295">
    <property type="component" value="Unassembled WGS sequence"/>
</dbReference>
<evidence type="ECO:0000256" key="1">
    <source>
        <dbReference type="SAM" id="Phobius"/>
    </source>
</evidence>
<keyword evidence="1" id="KW-0472">Membrane</keyword>
<feature type="transmembrane region" description="Helical" evidence="1">
    <location>
        <begin position="71"/>
        <end position="92"/>
    </location>
</feature>
<feature type="transmembrane region" description="Helical" evidence="1">
    <location>
        <begin position="43"/>
        <end position="65"/>
    </location>
</feature>
<accession>A0A9X5AM45</accession>
<name>A0A9X5AM45_LACJH</name>
<protein>
    <submittedName>
        <fullName evidence="2">Uncharacterized protein</fullName>
    </submittedName>
</protein>
<gene>
    <name evidence="2" type="ORF">GJU95_07410</name>
</gene>
<keyword evidence="1" id="KW-1133">Transmembrane helix</keyword>
<comment type="caution">
    <text evidence="2">The sequence shown here is derived from an EMBL/GenBank/DDBJ whole genome shotgun (WGS) entry which is preliminary data.</text>
</comment>
<feature type="transmembrane region" description="Helical" evidence="1">
    <location>
        <begin position="165"/>
        <end position="186"/>
    </location>
</feature>
<dbReference type="RefSeq" id="WP_155692765.1">
    <property type="nucleotide sequence ID" value="NZ_WKKC01000021.1"/>
</dbReference>
<keyword evidence="1" id="KW-0812">Transmembrane</keyword>
<sequence length="210" mass="24133">MPNQSKNMDYIEIRNKMPFTFIVKATLSKKQKRITNLYLNRSVQLLSFLISTIVLSSIIIDILLISTSQTLSIHLLLYLNCLVLIHTLINIISKHFTPSEMWGISSSLIGIAKNKTGVKEFKHDFKQSIQKKEKNDRTRLFLLIFQLIIAVLFILAVPIDSSPLSLFIGLFFIGDALYEFWLTMVFKSFPIYLEVYEKDASTPQISPILN</sequence>
<evidence type="ECO:0000313" key="3">
    <source>
        <dbReference type="Proteomes" id="UP000488295"/>
    </source>
</evidence>